<dbReference type="EMBL" id="JACHIV010000001">
    <property type="protein sequence ID" value="MBB5071057.1"/>
    <property type="molecule type" value="Genomic_DNA"/>
</dbReference>
<protein>
    <submittedName>
        <fullName evidence="1">Uncharacterized protein</fullName>
    </submittedName>
</protein>
<gene>
    <name evidence="1" type="ORF">BJ969_004145</name>
</gene>
<proteinExistence type="predicted"/>
<accession>A0A840NS64</accession>
<evidence type="ECO:0000313" key="2">
    <source>
        <dbReference type="Proteomes" id="UP000580474"/>
    </source>
</evidence>
<evidence type="ECO:0000313" key="1">
    <source>
        <dbReference type="EMBL" id="MBB5071057.1"/>
    </source>
</evidence>
<dbReference type="RefSeq" id="WP_184481106.1">
    <property type="nucleotide sequence ID" value="NZ_CP059557.1"/>
</dbReference>
<dbReference type="AlphaFoldDB" id="A0A840NS64"/>
<name>A0A840NS64_9PSEU</name>
<sequence>MTAWVSSEWCSTWHVVDRAAAGPVLVGACGHPISGRVHRLLDRPRRGDEDRRECASCVALLAP</sequence>
<keyword evidence="2" id="KW-1185">Reference proteome</keyword>
<dbReference type="Proteomes" id="UP000580474">
    <property type="component" value="Unassembled WGS sequence"/>
</dbReference>
<organism evidence="1 2">
    <name type="scientific">Saccharopolyspora gloriosae</name>
    <dbReference type="NCBI Taxonomy" id="455344"/>
    <lineage>
        <taxon>Bacteria</taxon>
        <taxon>Bacillati</taxon>
        <taxon>Actinomycetota</taxon>
        <taxon>Actinomycetes</taxon>
        <taxon>Pseudonocardiales</taxon>
        <taxon>Pseudonocardiaceae</taxon>
        <taxon>Saccharopolyspora</taxon>
    </lineage>
</organism>
<comment type="caution">
    <text evidence="1">The sequence shown here is derived from an EMBL/GenBank/DDBJ whole genome shotgun (WGS) entry which is preliminary data.</text>
</comment>
<reference evidence="1 2" key="1">
    <citation type="submission" date="2020-08" db="EMBL/GenBank/DDBJ databases">
        <title>Sequencing the genomes of 1000 actinobacteria strains.</title>
        <authorList>
            <person name="Klenk H.-P."/>
        </authorList>
    </citation>
    <scope>NUCLEOTIDE SEQUENCE [LARGE SCALE GENOMIC DNA]</scope>
    <source>
        <strain evidence="1 2">DSM 45582</strain>
    </source>
</reference>